<gene>
    <name evidence="1" type="ORF">AQI94_30670</name>
</gene>
<comment type="caution">
    <text evidence="1">The sequence shown here is derived from an EMBL/GenBank/DDBJ whole genome shotgun (WGS) entry which is preliminary data.</text>
</comment>
<name>A0A101N1N4_9ACTN</name>
<proteinExistence type="predicted"/>
<evidence type="ECO:0000313" key="1">
    <source>
        <dbReference type="EMBL" id="KUM84897.1"/>
    </source>
</evidence>
<protein>
    <submittedName>
        <fullName evidence="1">Uncharacterized protein</fullName>
    </submittedName>
</protein>
<dbReference type="EMBL" id="LMWM01000030">
    <property type="protein sequence ID" value="KUM84897.1"/>
    <property type="molecule type" value="Genomic_DNA"/>
</dbReference>
<evidence type="ECO:0000313" key="2">
    <source>
        <dbReference type="Proteomes" id="UP000053039"/>
    </source>
</evidence>
<dbReference type="OrthoDB" id="8859217at2"/>
<dbReference type="RefSeq" id="WP_037940879.1">
    <property type="nucleotide sequence ID" value="NZ_JBEYZI010000075.1"/>
</dbReference>
<dbReference type="AlphaFoldDB" id="A0A101N1N4"/>
<organism evidence="1 2">
    <name type="scientific">Streptomyces pseudovenezuelae</name>
    <dbReference type="NCBI Taxonomy" id="67350"/>
    <lineage>
        <taxon>Bacteria</taxon>
        <taxon>Bacillati</taxon>
        <taxon>Actinomycetota</taxon>
        <taxon>Actinomycetes</taxon>
        <taxon>Kitasatosporales</taxon>
        <taxon>Streptomycetaceae</taxon>
        <taxon>Streptomyces</taxon>
        <taxon>Streptomyces aurantiacus group</taxon>
    </lineage>
</organism>
<reference evidence="1 2" key="1">
    <citation type="submission" date="2015-10" db="EMBL/GenBank/DDBJ databases">
        <title>Draft genome sequence of Streptomyces pseudovenezuelae DSM 40212, type strain for the species Streptomyces pseudovenezuelae.</title>
        <authorList>
            <person name="Ruckert C."/>
            <person name="Winkler A."/>
            <person name="Kalinowski J."/>
            <person name="Kampfer P."/>
            <person name="Glaeser S."/>
        </authorList>
    </citation>
    <scope>NUCLEOTIDE SEQUENCE [LARGE SCALE GENOMIC DNA]</scope>
    <source>
        <strain evidence="1 2">DSM 40212</strain>
    </source>
</reference>
<sequence length="207" mass="23058">MSFGFKTSWLAVRDAGPEEVADALDLQHRQCIDWETGTELAYQQGVFVARPVPEWTLAHGRIHLSHETDATRPDFPDWLLALAARIGDFQYFATDRIGEYHAWAKVELGELTRAYCYIGMSGDVPLRLGEPTAIERELGVGLVGCEEVRQDWGDAEWDAWHDAMPTEHQVMRIAADWSVCPPLIEDGSVTAPGIHGFPPGVEPGRAF</sequence>
<accession>A0A101N1N4</accession>
<dbReference type="Proteomes" id="UP000053039">
    <property type="component" value="Unassembled WGS sequence"/>
</dbReference>